<dbReference type="SMART" id="SM00267">
    <property type="entry name" value="GGDEF"/>
    <property type="match status" value="1"/>
</dbReference>
<dbReference type="PANTHER" id="PTHR45138">
    <property type="entry name" value="REGULATORY COMPONENTS OF SENSORY TRANSDUCTION SYSTEM"/>
    <property type="match status" value="1"/>
</dbReference>
<dbReference type="GO" id="GO:0052621">
    <property type="term" value="F:diguanylate cyclase activity"/>
    <property type="evidence" value="ECO:0007669"/>
    <property type="project" value="UniProtKB-EC"/>
</dbReference>
<dbReference type="SUPFAM" id="SSF55073">
    <property type="entry name" value="Nucleotide cyclase"/>
    <property type="match status" value="1"/>
</dbReference>
<proteinExistence type="predicted"/>
<comment type="caution">
    <text evidence="2">The sequence shown here is derived from an EMBL/GenBank/DDBJ whole genome shotgun (WGS) entry which is preliminary data.</text>
</comment>
<dbReference type="InterPro" id="IPR043128">
    <property type="entry name" value="Rev_trsase/Diguanyl_cyclase"/>
</dbReference>
<dbReference type="EMBL" id="JBHSEI010000017">
    <property type="protein sequence ID" value="MFC4640487.1"/>
    <property type="molecule type" value="Genomic_DNA"/>
</dbReference>
<protein>
    <submittedName>
        <fullName evidence="2">Diguanylate cyclase</fullName>
        <ecNumber evidence="2">2.7.7.65</ecNumber>
    </submittedName>
</protein>
<sequence>MTQKVRRRLLLGLAGATLLLVCMAGAGYFTLQRAFDHSAHITQDTTRRIEISLKLQKLLQRAALPVHHYHIDRDPEQRMHFRMLAREIDATFREALAPHDGSRPRDFLALAGSWQQLQGEITALLALPDPNAMGLRQIHERIHGLDEKVRALSDRVGALHDADRARTQQQLADASRWNRTLTVAVTGAFLATVLSLMLGAAGVIHSQARLRELSIRDGLTGLFNRREFQAQLQRQLERARRQGGPCSVLLLDVDYFKTINDTYGHDIGDRVLQELSDLVTREVRRADLVARFGGEELVVLLPQTDKASALALGQRVRQAVASHQGFMAPDGQAFSITVSVGVASFPADAPREDALIRAADLAMYEAKRAGRNQVSHQPT</sequence>
<reference evidence="3" key="1">
    <citation type="journal article" date="2019" name="Int. J. Syst. Evol. Microbiol.">
        <title>The Global Catalogue of Microorganisms (GCM) 10K type strain sequencing project: providing services to taxonomists for standard genome sequencing and annotation.</title>
        <authorList>
            <consortium name="The Broad Institute Genomics Platform"/>
            <consortium name="The Broad Institute Genome Sequencing Center for Infectious Disease"/>
            <person name="Wu L."/>
            <person name="Ma J."/>
        </authorList>
    </citation>
    <scope>NUCLEOTIDE SEQUENCE [LARGE SCALE GENOMIC DNA]</scope>
    <source>
        <strain evidence="3">CCUG 55995</strain>
    </source>
</reference>
<keyword evidence="3" id="KW-1185">Reference proteome</keyword>
<dbReference type="PANTHER" id="PTHR45138:SF9">
    <property type="entry name" value="DIGUANYLATE CYCLASE DGCM-RELATED"/>
    <property type="match status" value="1"/>
</dbReference>
<accession>A0ABV9IDQ8</accession>
<keyword evidence="2" id="KW-0548">Nucleotidyltransferase</keyword>
<dbReference type="InterPro" id="IPR000160">
    <property type="entry name" value="GGDEF_dom"/>
</dbReference>
<gene>
    <name evidence="2" type="ORF">ACFO0D_19335</name>
</gene>
<keyword evidence="2" id="KW-0808">Transferase</keyword>
<dbReference type="Pfam" id="PF00990">
    <property type="entry name" value="GGDEF"/>
    <property type="match status" value="1"/>
</dbReference>
<feature type="domain" description="GGDEF" evidence="1">
    <location>
        <begin position="244"/>
        <end position="379"/>
    </location>
</feature>
<dbReference type="Gene3D" id="3.30.70.270">
    <property type="match status" value="1"/>
</dbReference>
<dbReference type="CDD" id="cd01949">
    <property type="entry name" value="GGDEF"/>
    <property type="match status" value="1"/>
</dbReference>
<dbReference type="PROSITE" id="PS50887">
    <property type="entry name" value="GGDEF"/>
    <property type="match status" value="1"/>
</dbReference>
<organism evidence="2 3">
    <name type="scientific">Deinococcus hohokamensis</name>
    <dbReference type="NCBI Taxonomy" id="309883"/>
    <lineage>
        <taxon>Bacteria</taxon>
        <taxon>Thermotogati</taxon>
        <taxon>Deinococcota</taxon>
        <taxon>Deinococci</taxon>
        <taxon>Deinococcales</taxon>
        <taxon>Deinococcaceae</taxon>
        <taxon>Deinococcus</taxon>
    </lineage>
</organism>
<evidence type="ECO:0000313" key="3">
    <source>
        <dbReference type="Proteomes" id="UP001595952"/>
    </source>
</evidence>
<evidence type="ECO:0000259" key="1">
    <source>
        <dbReference type="PROSITE" id="PS50887"/>
    </source>
</evidence>
<dbReference type="InterPro" id="IPR050469">
    <property type="entry name" value="Diguanylate_Cyclase"/>
</dbReference>
<dbReference type="NCBIfam" id="TIGR00254">
    <property type="entry name" value="GGDEF"/>
    <property type="match status" value="1"/>
</dbReference>
<name>A0ABV9IDQ8_9DEIO</name>
<dbReference type="EC" id="2.7.7.65" evidence="2"/>
<dbReference type="InterPro" id="IPR029787">
    <property type="entry name" value="Nucleotide_cyclase"/>
</dbReference>
<evidence type="ECO:0000313" key="2">
    <source>
        <dbReference type="EMBL" id="MFC4640487.1"/>
    </source>
</evidence>
<dbReference type="Proteomes" id="UP001595952">
    <property type="component" value="Unassembled WGS sequence"/>
</dbReference>